<reference evidence="1" key="1">
    <citation type="journal article" date="2019" name="bioRxiv">
        <title>The Genome of the Zebra Mussel, Dreissena polymorpha: A Resource for Invasive Species Research.</title>
        <authorList>
            <person name="McCartney M.A."/>
            <person name="Auch B."/>
            <person name="Kono T."/>
            <person name="Mallez S."/>
            <person name="Zhang Y."/>
            <person name="Obille A."/>
            <person name="Becker A."/>
            <person name="Abrahante J.E."/>
            <person name="Garbe J."/>
            <person name="Badalamenti J.P."/>
            <person name="Herman A."/>
            <person name="Mangelson H."/>
            <person name="Liachko I."/>
            <person name="Sullivan S."/>
            <person name="Sone E.D."/>
            <person name="Koren S."/>
            <person name="Silverstein K.A.T."/>
            <person name="Beckman K.B."/>
            <person name="Gohl D.M."/>
        </authorList>
    </citation>
    <scope>NUCLEOTIDE SEQUENCE</scope>
    <source>
        <strain evidence="1">Duluth1</strain>
        <tissue evidence="1">Whole animal</tissue>
    </source>
</reference>
<proteinExistence type="predicted"/>
<dbReference type="AlphaFoldDB" id="A0A9D3YLK6"/>
<sequence>MSQFRTQSRYQWDKCSIKFHEDRTKNVASGVFTSQMLTAHYALHTTDKRRSQKLTMSTAQVS</sequence>
<evidence type="ECO:0000313" key="1">
    <source>
        <dbReference type="EMBL" id="KAH3702777.1"/>
    </source>
</evidence>
<organism evidence="1 2">
    <name type="scientific">Dreissena polymorpha</name>
    <name type="common">Zebra mussel</name>
    <name type="synonym">Mytilus polymorpha</name>
    <dbReference type="NCBI Taxonomy" id="45954"/>
    <lineage>
        <taxon>Eukaryota</taxon>
        <taxon>Metazoa</taxon>
        <taxon>Spiralia</taxon>
        <taxon>Lophotrochozoa</taxon>
        <taxon>Mollusca</taxon>
        <taxon>Bivalvia</taxon>
        <taxon>Autobranchia</taxon>
        <taxon>Heteroconchia</taxon>
        <taxon>Euheterodonta</taxon>
        <taxon>Imparidentia</taxon>
        <taxon>Neoheterodontei</taxon>
        <taxon>Myida</taxon>
        <taxon>Dreissenoidea</taxon>
        <taxon>Dreissenidae</taxon>
        <taxon>Dreissena</taxon>
    </lineage>
</organism>
<reference evidence="1" key="2">
    <citation type="submission" date="2020-11" db="EMBL/GenBank/DDBJ databases">
        <authorList>
            <person name="McCartney M.A."/>
            <person name="Auch B."/>
            <person name="Kono T."/>
            <person name="Mallez S."/>
            <person name="Becker A."/>
            <person name="Gohl D.M."/>
            <person name="Silverstein K.A.T."/>
            <person name="Koren S."/>
            <person name="Bechman K.B."/>
            <person name="Herman A."/>
            <person name="Abrahante J.E."/>
            <person name="Garbe J."/>
        </authorList>
    </citation>
    <scope>NUCLEOTIDE SEQUENCE</scope>
    <source>
        <strain evidence="1">Duluth1</strain>
        <tissue evidence="1">Whole animal</tissue>
    </source>
</reference>
<gene>
    <name evidence="1" type="ORF">DPMN_077804</name>
</gene>
<evidence type="ECO:0000313" key="2">
    <source>
        <dbReference type="Proteomes" id="UP000828390"/>
    </source>
</evidence>
<accession>A0A9D3YLK6</accession>
<keyword evidence="2" id="KW-1185">Reference proteome</keyword>
<name>A0A9D3YLK6_DREPO</name>
<dbReference type="EMBL" id="JAIWYP010000015">
    <property type="protein sequence ID" value="KAH3702777.1"/>
    <property type="molecule type" value="Genomic_DNA"/>
</dbReference>
<dbReference type="Proteomes" id="UP000828390">
    <property type="component" value="Unassembled WGS sequence"/>
</dbReference>
<comment type="caution">
    <text evidence="1">The sequence shown here is derived from an EMBL/GenBank/DDBJ whole genome shotgun (WGS) entry which is preliminary data.</text>
</comment>
<protein>
    <submittedName>
        <fullName evidence="1">Uncharacterized protein</fullName>
    </submittedName>
</protein>